<name>A0A9Q8P2Q8_PASFU</name>
<accession>A0A9Q8P2Q8</accession>
<dbReference type="AlphaFoldDB" id="A0A9Q8P2Q8"/>
<proteinExistence type="predicted"/>
<organism evidence="1 2">
    <name type="scientific">Passalora fulva</name>
    <name type="common">Tomato leaf mold</name>
    <name type="synonym">Cladosporium fulvum</name>
    <dbReference type="NCBI Taxonomy" id="5499"/>
    <lineage>
        <taxon>Eukaryota</taxon>
        <taxon>Fungi</taxon>
        <taxon>Dikarya</taxon>
        <taxon>Ascomycota</taxon>
        <taxon>Pezizomycotina</taxon>
        <taxon>Dothideomycetes</taxon>
        <taxon>Dothideomycetidae</taxon>
        <taxon>Mycosphaerellales</taxon>
        <taxon>Mycosphaerellaceae</taxon>
        <taxon>Fulvia</taxon>
    </lineage>
</organism>
<reference evidence="1" key="1">
    <citation type="submission" date="2021-12" db="EMBL/GenBank/DDBJ databases">
        <authorList>
            <person name="Zaccaron A."/>
            <person name="Stergiopoulos I."/>
        </authorList>
    </citation>
    <scope>NUCLEOTIDE SEQUENCE</scope>
    <source>
        <strain evidence="1">Race5_Kim</strain>
    </source>
</reference>
<keyword evidence="2" id="KW-1185">Reference proteome</keyword>
<protein>
    <submittedName>
        <fullName evidence="1">Uncharacterized protein</fullName>
    </submittedName>
</protein>
<dbReference type="RefSeq" id="XP_047755288.1">
    <property type="nucleotide sequence ID" value="XM_047901407.1"/>
</dbReference>
<gene>
    <name evidence="1" type="ORF">CLAFUR5_02259</name>
</gene>
<reference evidence="1" key="2">
    <citation type="journal article" date="2022" name="Microb. Genom.">
        <title>A chromosome-scale genome assembly of the tomato pathogen Cladosporium fulvum reveals a compartmentalized genome architecture and the presence of a dispensable chromosome.</title>
        <authorList>
            <person name="Zaccaron A.Z."/>
            <person name="Chen L.H."/>
            <person name="Samaras A."/>
            <person name="Stergiopoulos I."/>
        </authorList>
    </citation>
    <scope>NUCLEOTIDE SEQUENCE</scope>
    <source>
        <strain evidence="1">Race5_Kim</strain>
    </source>
</reference>
<evidence type="ECO:0000313" key="1">
    <source>
        <dbReference type="EMBL" id="UJO10922.1"/>
    </source>
</evidence>
<dbReference type="OrthoDB" id="10679637at2759"/>
<evidence type="ECO:0000313" key="2">
    <source>
        <dbReference type="Proteomes" id="UP000756132"/>
    </source>
</evidence>
<dbReference type="EMBL" id="CP090163">
    <property type="protein sequence ID" value="UJO10922.1"/>
    <property type="molecule type" value="Genomic_DNA"/>
</dbReference>
<dbReference type="KEGG" id="ffu:CLAFUR5_02259"/>
<sequence length="345" mass="39672">MTMQKQASLLGLPGELRNQIYGYVAADIYHVQIRPGISVPRIINYEDQKRPSNKTAWYTRAAVIQCGPYDSIITCHTDHGMLTQYMNSSVLDRRMSDRPSSRSIPRRHPLLQTCRQLGEEFGSVLQSVCPEQLEVVVENFDFSQLLYQLEQYDHGSKAQDEIEESPQSCDIAIHLAKPTASLERIRQNLGFFAIHFQQPTDPNATRLDETKLYTTEDDDDLDISPSSGRTLHKNGITYKLYLRTDYAWHSKADYIKSIEHYATIEHALESVFDPGECYHPGMEWIHGPMGEHMTDCRAFLVEFDEDYEDDNASMRGMIERVKRTLDEDREKDLAAIVEGMPMLRI</sequence>
<dbReference type="Proteomes" id="UP000756132">
    <property type="component" value="Chromosome 1"/>
</dbReference>
<dbReference type="GeneID" id="71982137"/>